<reference evidence="1 2" key="1">
    <citation type="journal article" date="2016" name="Nat. Commun.">
        <title>Thousands of microbial genomes shed light on interconnected biogeochemical processes in an aquifer system.</title>
        <authorList>
            <person name="Anantharaman K."/>
            <person name="Brown C.T."/>
            <person name="Hug L.A."/>
            <person name="Sharon I."/>
            <person name="Castelle C.J."/>
            <person name="Probst A.J."/>
            <person name="Thomas B.C."/>
            <person name="Singh A."/>
            <person name="Wilkins M.J."/>
            <person name="Karaoz U."/>
            <person name="Brodie E.L."/>
            <person name="Williams K.H."/>
            <person name="Hubbard S.S."/>
            <person name="Banfield J.F."/>
        </authorList>
    </citation>
    <scope>NUCLEOTIDE SEQUENCE [LARGE SCALE GENOMIC DNA]</scope>
</reference>
<evidence type="ECO:0000313" key="2">
    <source>
        <dbReference type="Proteomes" id="UP000177803"/>
    </source>
</evidence>
<name>A0A1F6NL14_9BACT</name>
<comment type="caution">
    <text evidence="1">The sequence shown here is derived from an EMBL/GenBank/DDBJ whole genome shotgun (WGS) entry which is preliminary data.</text>
</comment>
<protein>
    <submittedName>
        <fullName evidence="1">Uncharacterized protein</fullName>
    </submittedName>
</protein>
<gene>
    <name evidence="1" type="ORF">A2261_03725</name>
</gene>
<proteinExistence type="predicted"/>
<organism evidence="1 2">
    <name type="scientific">Candidatus Magasanikbacteria bacterium RIFOXYA2_FULL_44_8</name>
    <dbReference type="NCBI Taxonomy" id="1798696"/>
    <lineage>
        <taxon>Bacteria</taxon>
        <taxon>Candidatus Magasanikiibacteriota</taxon>
    </lineage>
</organism>
<accession>A0A1F6NL14</accession>
<sequence>MQDLQEIFNRIQETKKKQKDIRSAYKEALAASQEYIELCAKAKTLRERKKQIEGATKQDFSSEFTKLDDYDIDLESDQTLLSDAALTKLMKGETVEVKDEYDNTYEPQFSVKFKKT</sequence>
<dbReference type="AlphaFoldDB" id="A0A1F6NL14"/>
<dbReference type="EMBL" id="MFQR01000018">
    <property type="protein sequence ID" value="OGH84470.1"/>
    <property type="molecule type" value="Genomic_DNA"/>
</dbReference>
<dbReference type="Proteomes" id="UP000177803">
    <property type="component" value="Unassembled WGS sequence"/>
</dbReference>
<evidence type="ECO:0000313" key="1">
    <source>
        <dbReference type="EMBL" id="OGH84470.1"/>
    </source>
</evidence>